<accession>A0A0F9BDY6</accession>
<name>A0A0F9BDY6_9ZZZZ</name>
<organism evidence="1">
    <name type="scientific">marine sediment metagenome</name>
    <dbReference type="NCBI Taxonomy" id="412755"/>
    <lineage>
        <taxon>unclassified sequences</taxon>
        <taxon>metagenomes</taxon>
        <taxon>ecological metagenomes</taxon>
    </lineage>
</organism>
<gene>
    <name evidence="1" type="ORF">LCGC14_2739170</name>
</gene>
<evidence type="ECO:0000313" key="1">
    <source>
        <dbReference type="EMBL" id="KKK88834.1"/>
    </source>
</evidence>
<protein>
    <submittedName>
        <fullName evidence="1">Uncharacterized protein</fullName>
    </submittedName>
</protein>
<sequence length="141" mass="15938">MDARYFNPSMEAAIKEAESKGFEVIRGTPTALLLDLDTPGQRLRFEEMYVLFLEFYEPDWDPEQWKSKGGNTHVVLHLKNPLPVEHRIALETILGSDPKRSLFALERVKAGVEEPGLLFKPKLKGLEDTSIPRTFGLGTVV</sequence>
<reference evidence="1" key="1">
    <citation type="journal article" date="2015" name="Nature">
        <title>Complex archaea that bridge the gap between prokaryotes and eukaryotes.</title>
        <authorList>
            <person name="Spang A."/>
            <person name="Saw J.H."/>
            <person name="Jorgensen S.L."/>
            <person name="Zaremba-Niedzwiedzka K."/>
            <person name="Martijn J."/>
            <person name="Lind A.E."/>
            <person name="van Eijk R."/>
            <person name="Schleper C."/>
            <person name="Guy L."/>
            <person name="Ettema T.J."/>
        </authorList>
    </citation>
    <scope>NUCLEOTIDE SEQUENCE</scope>
</reference>
<dbReference type="AlphaFoldDB" id="A0A0F9BDY6"/>
<proteinExistence type="predicted"/>
<dbReference type="EMBL" id="LAZR01049783">
    <property type="protein sequence ID" value="KKK88834.1"/>
    <property type="molecule type" value="Genomic_DNA"/>
</dbReference>
<comment type="caution">
    <text evidence="1">The sequence shown here is derived from an EMBL/GenBank/DDBJ whole genome shotgun (WGS) entry which is preliminary data.</text>
</comment>